<keyword evidence="2" id="KW-0204">Cytolysis</keyword>
<comment type="caution">
    <text evidence="3">The sequence shown here is derived from an EMBL/GenBank/DDBJ whole genome shotgun (WGS) entry which is preliminary data.</text>
</comment>
<evidence type="ECO:0000313" key="3">
    <source>
        <dbReference type="EMBL" id="MDP4299287.1"/>
    </source>
</evidence>
<comment type="subcellular location">
    <subcellularLocation>
        <location evidence="2">Cytoplasm</location>
    </subcellularLocation>
</comment>
<keyword evidence="2" id="KW-0808">Transferase</keyword>
<name>A0ABT9FYH1_LEPDI</name>
<dbReference type="RefSeq" id="WP_305747848.1">
    <property type="nucleotide sequence ID" value="NZ_JAUZEE010000001.1"/>
</dbReference>
<dbReference type="EMBL" id="JAUZEE010000001">
    <property type="protein sequence ID" value="MDP4299287.1"/>
    <property type="molecule type" value="Genomic_DNA"/>
</dbReference>
<proteinExistence type="inferred from homology"/>
<dbReference type="Proteomes" id="UP001235760">
    <property type="component" value="Unassembled WGS sequence"/>
</dbReference>
<evidence type="ECO:0000313" key="4">
    <source>
        <dbReference type="Proteomes" id="UP001235760"/>
    </source>
</evidence>
<comment type="function">
    <text evidence="2">Involved in fatty acylation of protoxin at internal lysine residues, thereby converting it to the active toxin.</text>
</comment>
<dbReference type="InterPro" id="IPR003996">
    <property type="entry name" value="RTX_toxin-activating_protC_bac"/>
</dbReference>
<sequence>MSGAAAPALVDVGVVSWLAMIGDTHHRLTAQEFLRQLEPLLLARAVHVIQRGAEPVAWLAWRSLSEPDWRDRLVQAGSSRSLAEVRGNVWLDFWVRPFGCDDRVATAVRELLRKRGVQADGLSWHDPSADGGAGRFHFNVPLTSLAGL</sequence>
<organism evidence="3 4">
    <name type="scientific">Leptothrix discophora</name>
    <dbReference type="NCBI Taxonomy" id="89"/>
    <lineage>
        <taxon>Bacteria</taxon>
        <taxon>Pseudomonadati</taxon>
        <taxon>Pseudomonadota</taxon>
        <taxon>Betaproteobacteria</taxon>
        <taxon>Burkholderiales</taxon>
        <taxon>Sphaerotilaceae</taxon>
        <taxon>Leptothrix</taxon>
    </lineage>
</organism>
<keyword evidence="2" id="KW-0963">Cytoplasm</keyword>
<keyword evidence="4" id="KW-1185">Reference proteome</keyword>
<accession>A0ABT9FYH1</accession>
<gene>
    <name evidence="3" type="ORF">Q8X39_01455</name>
</gene>
<dbReference type="Pfam" id="PF02794">
    <property type="entry name" value="HlyC"/>
    <property type="match status" value="1"/>
</dbReference>
<keyword evidence="2" id="KW-0012">Acyltransferase</keyword>
<evidence type="ECO:0000256" key="1">
    <source>
        <dbReference type="ARBA" id="ARBA00005686"/>
    </source>
</evidence>
<dbReference type="EC" id="2.3.1.-" evidence="2"/>
<evidence type="ECO:0000256" key="2">
    <source>
        <dbReference type="RuleBase" id="RU368102"/>
    </source>
</evidence>
<reference evidence="3 4" key="1">
    <citation type="submission" date="2023-08" db="EMBL/GenBank/DDBJ databases">
        <authorList>
            <person name="Roldan D.M."/>
            <person name="Menes R.J."/>
        </authorList>
    </citation>
    <scope>NUCLEOTIDE SEQUENCE [LARGE SCALE GENOMIC DNA]</scope>
    <source>
        <strain evidence="3 4">CCM 2812</strain>
    </source>
</reference>
<protein>
    <recommendedName>
        <fullName evidence="2">RTX toxin-activating lysine-acyltransferase</fullName>
        <ecNumber evidence="2">2.3.1.-</ecNumber>
    </recommendedName>
</protein>
<comment type="similarity">
    <text evidence="1 2">Belongs to the RTX toxin acyltransferase family.</text>
</comment>